<gene>
    <name evidence="2" type="ORF">FSB_LOCUS18097</name>
</gene>
<protein>
    <recommendedName>
        <fullName evidence="1">F-box domain-containing protein</fullName>
    </recommendedName>
</protein>
<dbReference type="EMBL" id="OIVN01001128">
    <property type="protein sequence ID" value="SPC90215.1"/>
    <property type="molecule type" value="Genomic_DNA"/>
</dbReference>
<dbReference type="Pfam" id="PF07734">
    <property type="entry name" value="FBA_1"/>
    <property type="match status" value="1"/>
</dbReference>
<dbReference type="SUPFAM" id="SSF81383">
    <property type="entry name" value="F-box domain"/>
    <property type="match status" value="1"/>
</dbReference>
<proteinExistence type="predicted"/>
<dbReference type="AlphaFoldDB" id="A0A2N9FSU6"/>
<name>A0A2N9FSU6_FAGSY</name>
<dbReference type="InterPro" id="IPR036047">
    <property type="entry name" value="F-box-like_dom_sf"/>
</dbReference>
<organism evidence="2">
    <name type="scientific">Fagus sylvatica</name>
    <name type="common">Beechnut</name>
    <dbReference type="NCBI Taxonomy" id="28930"/>
    <lineage>
        <taxon>Eukaryota</taxon>
        <taxon>Viridiplantae</taxon>
        <taxon>Streptophyta</taxon>
        <taxon>Embryophyta</taxon>
        <taxon>Tracheophyta</taxon>
        <taxon>Spermatophyta</taxon>
        <taxon>Magnoliopsida</taxon>
        <taxon>eudicotyledons</taxon>
        <taxon>Gunneridae</taxon>
        <taxon>Pentapetalae</taxon>
        <taxon>rosids</taxon>
        <taxon>fabids</taxon>
        <taxon>Fagales</taxon>
        <taxon>Fagaceae</taxon>
        <taxon>Fagus</taxon>
    </lineage>
</organism>
<feature type="domain" description="F-box" evidence="1">
    <location>
        <begin position="5"/>
        <end position="56"/>
    </location>
</feature>
<dbReference type="CDD" id="cd22157">
    <property type="entry name" value="F-box_AtFBW1-like"/>
    <property type="match status" value="1"/>
</dbReference>
<dbReference type="Pfam" id="PF00646">
    <property type="entry name" value="F-box"/>
    <property type="match status" value="1"/>
</dbReference>
<dbReference type="PROSITE" id="PS50181">
    <property type="entry name" value="FBOX"/>
    <property type="match status" value="1"/>
</dbReference>
<dbReference type="InterPro" id="IPR006527">
    <property type="entry name" value="F-box-assoc_dom_typ1"/>
</dbReference>
<dbReference type="PANTHER" id="PTHR31672:SF13">
    <property type="entry name" value="F-BOX PROTEIN CPR30-LIKE"/>
    <property type="match status" value="1"/>
</dbReference>
<sequence length="385" mass="45026">MSDTNVSWESLPDDIVTQILLRLPLKSIIISTSVCKTWKSLIQNPTFISTHLHRSINNNNNNNHLLLFRLMSKNPKPHIDDINNDKYCELFALHNDDEDFAEYARFDDFLQLADKYKRIYNVVGTCNGLVCFYDNVRKYYLWNPCVGRFVELPSLWTKGAFEVSTGFGFDAKTNDYKVVRVVCYYQNDRPPEVEVYSLATADWRMVTTAMPPKCTLICRETQTFVNGALHWLAFKKNDDKRQHRFIFVFDLGDELFREILLPELTDYKSTCQLRAVYGNSIALFHKKPYLNRVDIWVMKEYGVVSSWTKVLVTDNLYPRSREFKLPWPIGFRRNGQVVLKLMSEQLVSQDLESQETKDLRITSSMFEFVDSYVQSLVLFDKPANL</sequence>
<accession>A0A2N9FSU6</accession>
<reference evidence="2" key="1">
    <citation type="submission" date="2018-02" db="EMBL/GenBank/DDBJ databases">
        <authorList>
            <person name="Cohen D.B."/>
            <person name="Kent A.D."/>
        </authorList>
    </citation>
    <scope>NUCLEOTIDE SEQUENCE</scope>
</reference>
<dbReference type="InterPro" id="IPR001810">
    <property type="entry name" value="F-box_dom"/>
</dbReference>
<dbReference type="InterPro" id="IPR050796">
    <property type="entry name" value="SCF_F-box_component"/>
</dbReference>
<evidence type="ECO:0000259" key="1">
    <source>
        <dbReference type="PROSITE" id="PS50181"/>
    </source>
</evidence>
<dbReference type="PANTHER" id="PTHR31672">
    <property type="entry name" value="BNACNNG10540D PROTEIN"/>
    <property type="match status" value="1"/>
</dbReference>
<dbReference type="Gene3D" id="1.20.1280.50">
    <property type="match status" value="1"/>
</dbReference>
<dbReference type="NCBIfam" id="TIGR01640">
    <property type="entry name" value="F_box_assoc_1"/>
    <property type="match status" value="1"/>
</dbReference>
<evidence type="ECO:0000313" key="2">
    <source>
        <dbReference type="EMBL" id="SPC90215.1"/>
    </source>
</evidence>
<dbReference type="InterPro" id="IPR017451">
    <property type="entry name" value="F-box-assoc_interact_dom"/>
</dbReference>
<dbReference type="SMART" id="SM00256">
    <property type="entry name" value="FBOX"/>
    <property type="match status" value="1"/>
</dbReference>